<dbReference type="RefSeq" id="WP_228421407.1">
    <property type="nucleotide sequence ID" value="NZ_CP033929.1"/>
</dbReference>
<dbReference type="Pfam" id="PF13532">
    <property type="entry name" value="2OG-FeII_Oxy_2"/>
    <property type="match status" value="1"/>
</dbReference>
<keyword evidence="3" id="KW-0560">Oxidoreductase</keyword>
<evidence type="ECO:0000313" key="4">
    <source>
        <dbReference type="Proteomes" id="UP000185725"/>
    </source>
</evidence>
<dbReference type="GO" id="GO:0006307">
    <property type="term" value="P:DNA alkylation repair"/>
    <property type="evidence" value="ECO:0007669"/>
    <property type="project" value="InterPro"/>
</dbReference>
<dbReference type="PROSITE" id="PS51471">
    <property type="entry name" value="FE2OG_OXY"/>
    <property type="match status" value="1"/>
</dbReference>
<feature type="domain" description="Fe2OG dioxygenase" evidence="1">
    <location>
        <begin position="123"/>
        <end position="221"/>
    </location>
</feature>
<dbReference type="InterPro" id="IPR027450">
    <property type="entry name" value="AlkB-like"/>
</dbReference>
<keyword evidence="3" id="KW-0223">Dioxygenase</keyword>
<dbReference type="InterPro" id="IPR032854">
    <property type="entry name" value="ALKBH3"/>
</dbReference>
<gene>
    <name evidence="3" type="ORF">NCTC13560_02240</name>
    <name evidence="2" type="ORF">SAMN05421682_11060</name>
</gene>
<dbReference type="Proteomes" id="UP000255231">
    <property type="component" value="Unassembled WGS sequence"/>
</dbReference>
<dbReference type="GO" id="GO:0051213">
    <property type="term" value="F:dioxygenase activity"/>
    <property type="evidence" value="ECO:0007669"/>
    <property type="project" value="UniProtKB-KW"/>
</dbReference>
<dbReference type="EMBL" id="FTMF01000010">
    <property type="protein sequence ID" value="SIQ92916.1"/>
    <property type="molecule type" value="Genomic_DNA"/>
</dbReference>
<accession>A0A381FBL7</accession>
<evidence type="ECO:0000313" key="5">
    <source>
        <dbReference type="Proteomes" id="UP000255231"/>
    </source>
</evidence>
<dbReference type="InterPro" id="IPR037151">
    <property type="entry name" value="AlkB-like_sf"/>
</dbReference>
<dbReference type="InterPro" id="IPR005123">
    <property type="entry name" value="Oxoglu/Fe-dep_dioxygenase_dom"/>
</dbReference>
<dbReference type="Gene3D" id="2.60.120.590">
    <property type="entry name" value="Alpha-ketoglutarate-dependent dioxygenase AlkB-like"/>
    <property type="match status" value="1"/>
</dbReference>
<organism evidence="3 5">
    <name type="scientific">Chryseobacterium indoltheticum</name>
    <dbReference type="NCBI Taxonomy" id="254"/>
    <lineage>
        <taxon>Bacteria</taxon>
        <taxon>Pseudomonadati</taxon>
        <taxon>Bacteroidota</taxon>
        <taxon>Flavobacteriia</taxon>
        <taxon>Flavobacteriales</taxon>
        <taxon>Weeksellaceae</taxon>
        <taxon>Chryseobacterium group</taxon>
        <taxon>Chryseobacterium</taxon>
    </lineage>
</organism>
<reference evidence="2 4" key="1">
    <citation type="submission" date="2017-01" db="EMBL/GenBank/DDBJ databases">
        <authorList>
            <person name="Varghese N."/>
            <person name="Submissions S."/>
        </authorList>
    </citation>
    <scope>NUCLEOTIDE SEQUENCE [LARGE SCALE GENOMIC DNA]</scope>
    <source>
        <strain evidence="2 4">ATCC 27950</strain>
    </source>
</reference>
<protein>
    <submittedName>
        <fullName evidence="2">Alkylated DNA repair dioxygenase AlkB</fullName>
    </submittedName>
    <submittedName>
        <fullName evidence="3">Alpha-ketoglutarate-dependent dioxygenase AlkB</fullName>
    </submittedName>
</protein>
<name>A0A381FBL7_9FLAO</name>
<keyword evidence="4" id="KW-1185">Reference proteome</keyword>
<dbReference type="GeneID" id="303673664"/>
<evidence type="ECO:0000313" key="3">
    <source>
        <dbReference type="EMBL" id="SUX43854.1"/>
    </source>
</evidence>
<evidence type="ECO:0000259" key="1">
    <source>
        <dbReference type="PROSITE" id="PS51471"/>
    </source>
</evidence>
<dbReference type="PANTHER" id="PTHR31212:SF4">
    <property type="entry name" value="ALPHA-KETOGLUTARATE-DEPENDENT DIOXYGENASE ALKB HOMOLOG 3"/>
    <property type="match status" value="1"/>
</dbReference>
<sequence>MMMKVPLWDRIKLIKKVYKTMGQLSLFSAEEFYTFPKDLLEFREHFLTLKESDVLFSHLLGNTPWKQRTQTMYDKKVLTPRLTAWYGDSEKSYKLGGSEFEVNAWTPELLSLKKKIEQVFGYEFNSVLLNLYRDHNDSVAWHRDKESRYGNRPVIASLSLGETRKFDFRKLNHHNRKHSIPLPHGSLLIMKGDLQENWEHRIAKSSLLMKERINLTFRLVSEIA</sequence>
<proteinExistence type="predicted"/>
<evidence type="ECO:0000313" key="2">
    <source>
        <dbReference type="EMBL" id="SIQ92916.1"/>
    </source>
</evidence>
<dbReference type="Proteomes" id="UP000185725">
    <property type="component" value="Unassembled WGS sequence"/>
</dbReference>
<dbReference type="EMBL" id="UFVS01000001">
    <property type="protein sequence ID" value="SUX43854.1"/>
    <property type="molecule type" value="Genomic_DNA"/>
</dbReference>
<dbReference type="AlphaFoldDB" id="A0A381FBL7"/>
<reference evidence="3 5" key="2">
    <citation type="submission" date="2018-06" db="EMBL/GenBank/DDBJ databases">
        <authorList>
            <consortium name="Pathogen Informatics"/>
            <person name="Doyle S."/>
        </authorList>
    </citation>
    <scope>NUCLEOTIDE SEQUENCE [LARGE SCALE GENOMIC DNA]</scope>
    <source>
        <strain evidence="3 5">NCTC13560</strain>
    </source>
</reference>
<dbReference type="SUPFAM" id="SSF51197">
    <property type="entry name" value="Clavaminate synthase-like"/>
    <property type="match status" value="1"/>
</dbReference>
<dbReference type="PANTHER" id="PTHR31212">
    <property type="entry name" value="ALPHA-KETOGLUTARATE-DEPENDENT DIOXYGENASE ALKB HOMOLOG 3"/>
    <property type="match status" value="1"/>
</dbReference>